<dbReference type="AlphaFoldDB" id="A0ABD2NHA4"/>
<name>A0ABD2NHA4_9CUCU</name>
<sequence length="99" mass="11320">MVRNRGRKTDIDLTNKDVLMEAVKSVLAESRSEKEMLAGYLIKCTRLHHGLPIMVARKFALADHKAIPQTWTHEKNAEKDRLSLRTPKSNFSCEGNMIQ</sequence>
<keyword evidence="3" id="KW-1185">Reference proteome</keyword>
<dbReference type="EMBL" id="JABFTP020000103">
    <property type="protein sequence ID" value="KAL3278100.1"/>
    <property type="molecule type" value="Genomic_DNA"/>
</dbReference>
<evidence type="ECO:0000313" key="3">
    <source>
        <dbReference type="Proteomes" id="UP001516400"/>
    </source>
</evidence>
<feature type="compositionally biased region" description="Polar residues" evidence="1">
    <location>
        <begin position="86"/>
        <end position="99"/>
    </location>
</feature>
<accession>A0ABD2NHA4</accession>
<evidence type="ECO:0000313" key="2">
    <source>
        <dbReference type="EMBL" id="KAL3278100.1"/>
    </source>
</evidence>
<comment type="caution">
    <text evidence="2">The sequence shown here is derived from an EMBL/GenBank/DDBJ whole genome shotgun (WGS) entry which is preliminary data.</text>
</comment>
<organism evidence="2 3">
    <name type="scientific">Cryptolaemus montrouzieri</name>
    <dbReference type="NCBI Taxonomy" id="559131"/>
    <lineage>
        <taxon>Eukaryota</taxon>
        <taxon>Metazoa</taxon>
        <taxon>Ecdysozoa</taxon>
        <taxon>Arthropoda</taxon>
        <taxon>Hexapoda</taxon>
        <taxon>Insecta</taxon>
        <taxon>Pterygota</taxon>
        <taxon>Neoptera</taxon>
        <taxon>Endopterygota</taxon>
        <taxon>Coleoptera</taxon>
        <taxon>Polyphaga</taxon>
        <taxon>Cucujiformia</taxon>
        <taxon>Coccinelloidea</taxon>
        <taxon>Coccinellidae</taxon>
        <taxon>Scymninae</taxon>
        <taxon>Scymnini</taxon>
        <taxon>Cryptolaemus</taxon>
    </lineage>
</organism>
<feature type="region of interest" description="Disordered" evidence="1">
    <location>
        <begin position="75"/>
        <end position="99"/>
    </location>
</feature>
<gene>
    <name evidence="2" type="ORF">HHI36_013445</name>
</gene>
<protein>
    <submittedName>
        <fullName evidence="2">Uncharacterized protein</fullName>
    </submittedName>
</protein>
<proteinExistence type="predicted"/>
<dbReference type="Proteomes" id="UP001516400">
    <property type="component" value="Unassembled WGS sequence"/>
</dbReference>
<reference evidence="2 3" key="1">
    <citation type="journal article" date="2021" name="BMC Biol.">
        <title>Horizontally acquired antibacterial genes associated with adaptive radiation of ladybird beetles.</title>
        <authorList>
            <person name="Li H.S."/>
            <person name="Tang X.F."/>
            <person name="Huang Y.H."/>
            <person name="Xu Z.Y."/>
            <person name="Chen M.L."/>
            <person name="Du X.Y."/>
            <person name="Qiu B.Y."/>
            <person name="Chen P.T."/>
            <person name="Zhang W."/>
            <person name="Slipinski A."/>
            <person name="Escalona H.E."/>
            <person name="Waterhouse R.M."/>
            <person name="Zwick A."/>
            <person name="Pang H."/>
        </authorList>
    </citation>
    <scope>NUCLEOTIDE SEQUENCE [LARGE SCALE GENOMIC DNA]</scope>
    <source>
        <strain evidence="2">SYSU2018</strain>
    </source>
</reference>
<evidence type="ECO:0000256" key="1">
    <source>
        <dbReference type="SAM" id="MobiDB-lite"/>
    </source>
</evidence>